<dbReference type="InterPro" id="IPR011083">
    <property type="entry name" value="Phage_tail_collar_dom"/>
</dbReference>
<dbReference type="Proteomes" id="UP000481037">
    <property type="component" value="Unassembled WGS sequence"/>
</dbReference>
<dbReference type="SUPFAM" id="SSF88874">
    <property type="entry name" value="Receptor-binding domain of short tail fibre protein gp12"/>
    <property type="match status" value="1"/>
</dbReference>
<dbReference type="RefSeq" id="WP_154366083.1">
    <property type="nucleotide sequence ID" value="NZ_WKJM01000016.1"/>
</dbReference>
<name>A0A6L5QJI1_9BURK</name>
<dbReference type="InterPro" id="IPR037053">
    <property type="entry name" value="Phage_tail_collar_dom_sf"/>
</dbReference>
<protein>
    <submittedName>
        <fullName evidence="2">Tail fiber protein</fullName>
    </submittedName>
</protein>
<keyword evidence="3" id="KW-1185">Reference proteome</keyword>
<reference evidence="2 3" key="1">
    <citation type="submission" date="2019-11" db="EMBL/GenBank/DDBJ databases">
        <title>Novel species isolated from a subtropical stream in China.</title>
        <authorList>
            <person name="Lu H."/>
        </authorList>
    </citation>
    <scope>NUCLEOTIDE SEQUENCE [LARGE SCALE GENOMIC DNA]</scope>
    <source>
        <strain evidence="2 3">FT25W</strain>
    </source>
</reference>
<evidence type="ECO:0000313" key="3">
    <source>
        <dbReference type="Proteomes" id="UP000481037"/>
    </source>
</evidence>
<evidence type="ECO:0000313" key="2">
    <source>
        <dbReference type="EMBL" id="MRX09944.1"/>
    </source>
</evidence>
<proteinExistence type="predicted"/>
<organism evidence="2 3">
    <name type="scientific">Duganella alba</name>
    <dbReference type="NCBI Taxonomy" id="2666081"/>
    <lineage>
        <taxon>Bacteria</taxon>
        <taxon>Pseudomonadati</taxon>
        <taxon>Pseudomonadota</taxon>
        <taxon>Betaproteobacteria</taxon>
        <taxon>Burkholderiales</taxon>
        <taxon>Oxalobacteraceae</taxon>
        <taxon>Telluria group</taxon>
        <taxon>Duganella</taxon>
    </lineage>
</organism>
<evidence type="ECO:0000259" key="1">
    <source>
        <dbReference type="Pfam" id="PF07484"/>
    </source>
</evidence>
<gene>
    <name evidence="2" type="ORF">GJ697_19070</name>
</gene>
<dbReference type="Gene3D" id="3.90.1340.10">
    <property type="entry name" value="Phage tail collar domain"/>
    <property type="match status" value="1"/>
</dbReference>
<feature type="domain" description="Phage tail collar" evidence="1">
    <location>
        <begin position="61"/>
        <end position="104"/>
    </location>
</feature>
<comment type="caution">
    <text evidence="2">The sequence shown here is derived from an EMBL/GenBank/DDBJ whole genome shotgun (WGS) entry which is preliminary data.</text>
</comment>
<sequence length="220" mass="23276">MGAPGVPRHLPWNIQPGFGELPVGSIIAFAGNVGAPLPDTAQPVDPPPPAGPHVTTALEAFGWMLCDGRALDRHRYPQLFAALGWQYGGDQSATFYLPDYRGYFLRGVDHGRHTGPEYGERSVPAGGTGTPAQVGSIQGDAVQNHEHGYIKPGPTLVQGNAGVNSAVPGKTDVLTDLGPTDNLVAADNTVRVSTETRAMNIYVNYLIKFTYGLAPTFPGM</sequence>
<dbReference type="EMBL" id="WKJM01000016">
    <property type="protein sequence ID" value="MRX09944.1"/>
    <property type="molecule type" value="Genomic_DNA"/>
</dbReference>
<dbReference type="AlphaFoldDB" id="A0A6L5QJI1"/>
<dbReference type="Pfam" id="PF07484">
    <property type="entry name" value="Collar"/>
    <property type="match status" value="1"/>
</dbReference>
<accession>A0A6L5QJI1</accession>